<evidence type="ECO:0000259" key="44">
    <source>
        <dbReference type="PROSITE" id="PS50095"/>
    </source>
</evidence>
<feature type="signal peptide" evidence="43">
    <location>
        <begin position="1"/>
        <end position="17"/>
    </location>
</feature>
<comment type="catalytic activity">
    <reaction evidence="32">
        <text>long chain 1,2-diacyl-3-O-beta-D-galactosyl-sn-glycerol + H2O = long chain acyl-3-O-beta-D-galactosyl-sn-glycerol + a fatty acid + H(+)</text>
        <dbReference type="Rhea" id="RHEA:48700"/>
        <dbReference type="ChEBI" id="CHEBI:15377"/>
        <dbReference type="ChEBI" id="CHEBI:15378"/>
        <dbReference type="ChEBI" id="CHEBI:28868"/>
        <dbReference type="ChEBI" id="CHEBI:90477"/>
        <dbReference type="ChEBI" id="CHEBI:90770"/>
    </reaction>
    <physiologicalReaction direction="left-to-right" evidence="32">
        <dbReference type="Rhea" id="RHEA:48701"/>
    </physiologicalReaction>
</comment>
<evidence type="ECO:0000256" key="40">
    <source>
        <dbReference type="PIRSR" id="PIRSR000865-3"/>
    </source>
</evidence>
<comment type="catalytic activity">
    <reaction evidence="21">
        <text>1-beta-D-galactosyl-2,3-didodecanoyl-sn-glycerol + H2O = 1-beta-D-galactosyl-dodecanoyl-sn-glycerol + dodecanoate + H(+)</text>
        <dbReference type="Rhea" id="RHEA:48536"/>
        <dbReference type="ChEBI" id="CHEBI:15377"/>
        <dbReference type="ChEBI" id="CHEBI:15378"/>
        <dbReference type="ChEBI" id="CHEBI:18262"/>
        <dbReference type="ChEBI" id="CHEBI:90342"/>
        <dbReference type="ChEBI" id="CHEBI:90514"/>
    </reaction>
    <physiologicalReaction direction="left-to-right" evidence="21">
        <dbReference type="Rhea" id="RHEA:48537"/>
    </physiologicalReaction>
</comment>
<dbReference type="Proteomes" id="UP000694543">
    <property type="component" value="Unplaced"/>
</dbReference>
<feature type="binding site" evidence="39">
    <location>
        <position position="210"/>
    </location>
    <ligand>
        <name>Ca(2+)</name>
        <dbReference type="ChEBI" id="CHEBI:29108"/>
    </ligand>
</feature>
<dbReference type="InterPro" id="IPR001024">
    <property type="entry name" value="PLAT/LH2_dom"/>
</dbReference>
<organism evidence="45 46">
    <name type="scientific">Chrysolophus pictus</name>
    <name type="common">Golden pheasant</name>
    <name type="synonym">Phasianus pictus</name>
    <dbReference type="NCBI Taxonomy" id="9089"/>
    <lineage>
        <taxon>Eukaryota</taxon>
        <taxon>Metazoa</taxon>
        <taxon>Chordata</taxon>
        <taxon>Craniata</taxon>
        <taxon>Vertebrata</taxon>
        <taxon>Euteleostomi</taxon>
        <taxon>Archelosauria</taxon>
        <taxon>Archosauria</taxon>
        <taxon>Dinosauria</taxon>
        <taxon>Saurischia</taxon>
        <taxon>Theropoda</taxon>
        <taxon>Coelurosauria</taxon>
        <taxon>Aves</taxon>
        <taxon>Neognathae</taxon>
        <taxon>Galloanserae</taxon>
        <taxon>Galliformes</taxon>
        <taxon>Phasianidae</taxon>
        <taxon>Phasianinae</taxon>
        <taxon>Chrysolophus</taxon>
    </lineage>
</organism>
<dbReference type="AlphaFoldDB" id="A0A8C3LS45"/>
<evidence type="ECO:0000256" key="22">
    <source>
        <dbReference type="ARBA" id="ARBA00047270"/>
    </source>
</evidence>
<evidence type="ECO:0000256" key="5">
    <source>
        <dbReference type="ARBA" id="ARBA00010701"/>
    </source>
</evidence>
<evidence type="ECO:0000256" key="14">
    <source>
        <dbReference type="ARBA" id="ARBA00023180"/>
    </source>
</evidence>
<keyword evidence="43" id="KW-0732">Signal</keyword>
<evidence type="ECO:0000256" key="34">
    <source>
        <dbReference type="ARBA" id="ARBA00049154"/>
    </source>
</evidence>
<dbReference type="Ensembl" id="ENSCPIT00010014787.1">
    <property type="protein sequence ID" value="ENSCPIP00010012478.1"/>
    <property type="gene ID" value="ENSCPIG00010009783.1"/>
</dbReference>
<evidence type="ECO:0000256" key="30">
    <source>
        <dbReference type="ARBA" id="ARBA00048377"/>
    </source>
</evidence>
<comment type="catalytic activity">
    <reaction evidence="27">
        <text>1,2,3-tripropanoylglycerol + H2O = dipropanoylglycerol + propanoate + H(+)</text>
        <dbReference type="Rhea" id="RHEA:48024"/>
        <dbReference type="ChEBI" id="CHEBI:15377"/>
        <dbReference type="ChEBI" id="CHEBI:15378"/>
        <dbReference type="ChEBI" id="CHEBI:17272"/>
        <dbReference type="ChEBI" id="CHEBI:88153"/>
        <dbReference type="ChEBI" id="CHEBI:88155"/>
    </reaction>
    <physiologicalReaction direction="left-to-right" evidence="27">
        <dbReference type="Rhea" id="RHEA:48025"/>
    </physiologicalReaction>
</comment>
<evidence type="ECO:0000256" key="27">
    <source>
        <dbReference type="ARBA" id="ARBA00047744"/>
    </source>
</evidence>
<feature type="active site" description="Nucleophile" evidence="38">
    <location>
        <position position="171"/>
    </location>
</feature>
<comment type="catalytic activity">
    <reaction evidence="25">
        <text>1,2-didecanoylglycerol + H2O = decanoylglycerol + decanoate + H(+)</text>
        <dbReference type="Rhea" id="RHEA:48596"/>
        <dbReference type="ChEBI" id="CHEBI:11152"/>
        <dbReference type="ChEBI" id="CHEBI:15377"/>
        <dbReference type="ChEBI" id="CHEBI:15378"/>
        <dbReference type="ChEBI" id="CHEBI:27689"/>
        <dbReference type="ChEBI" id="CHEBI:90605"/>
    </reaction>
    <physiologicalReaction direction="left-to-right" evidence="25">
        <dbReference type="Rhea" id="RHEA:48597"/>
    </physiologicalReaction>
</comment>
<evidence type="ECO:0000256" key="24">
    <source>
        <dbReference type="ARBA" id="ARBA00047438"/>
    </source>
</evidence>
<dbReference type="InterPro" id="IPR016272">
    <property type="entry name" value="Lipase_LIPH"/>
</dbReference>
<dbReference type="InterPro" id="IPR000734">
    <property type="entry name" value="TAG_lipase"/>
</dbReference>
<dbReference type="InterPro" id="IPR033906">
    <property type="entry name" value="Lipase_N"/>
</dbReference>
<evidence type="ECO:0000256" key="32">
    <source>
        <dbReference type="ARBA" id="ARBA00048546"/>
    </source>
</evidence>
<comment type="pathway">
    <text evidence="3">Glycerolipid metabolism; triacylglycerol degradation.</text>
</comment>
<reference evidence="45" key="1">
    <citation type="submission" date="2025-08" db="UniProtKB">
        <authorList>
            <consortium name="Ensembl"/>
        </authorList>
    </citation>
    <scope>IDENTIFICATION</scope>
</reference>
<keyword evidence="15" id="KW-0966">Cell projection</keyword>
<evidence type="ECO:0000256" key="1">
    <source>
        <dbReference type="ARBA" id="ARBA00004487"/>
    </source>
</evidence>
<comment type="catalytic activity">
    <reaction evidence="26">
        <text>di-(9Z)-octadecenoylglycerol + H2O = (9Z-octadecenoyl)-glycerol + (9Z)-octadecenoate + H(+)</text>
        <dbReference type="Rhea" id="RHEA:47868"/>
        <dbReference type="ChEBI" id="CHEBI:15377"/>
        <dbReference type="ChEBI" id="CHEBI:15378"/>
        <dbReference type="ChEBI" id="CHEBI:30823"/>
        <dbReference type="ChEBI" id="CHEBI:75937"/>
        <dbReference type="ChEBI" id="CHEBI:75945"/>
    </reaction>
    <physiologicalReaction direction="left-to-right" evidence="26">
        <dbReference type="Rhea" id="RHEA:47869"/>
    </physiologicalReaction>
</comment>
<evidence type="ECO:0000256" key="29">
    <source>
        <dbReference type="ARBA" id="ARBA00048268"/>
    </source>
</evidence>
<dbReference type="InterPro" id="IPR029058">
    <property type="entry name" value="AB_hydrolase_fold"/>
</dbReference>
<evidence type="ECO:0000256" key="7">
    <source>
        <dbReference type="ARBA" id="ARBA00022723"/>
    </source>
</evidence>
<evidence type="ECO:0000256" key="15">
    <source>
        <dbReference type="ARBA" id="ARBA00023273"/>
    </source>
</evidence>
<evidence type="ECO:0000256" key="3">
    <source>
        <dbReference type="ARBA" id="ARBA00004879"/>
    </source>
</evidence>
<evidence type="ECO:0000256" key="11">
    <source>
        <dbReference type="ARBA" id="ARBA00023098"/>
    </source>
</evidence>
<feature type="disulfide bond" evidence="40">
    <location>
        <begin position="255"/>
        <end position="279"/>
    </location>
</feature>
<evidence type="ECO:0000256" key="41">
    <source>
        <dbReference type="PROSITE-ProRule" id="PRU00152"/>
    </source>
</evidence>
<feature type="binding site" evidence="39">
    <location>
        <position position="208"/>
    </location>
    <ligand>
        <name>Ca(2+)</name>
        <dbReference type="ChEBI" id="CHEBI:29108"/>
    </ligand>
</feature>
<comment type="catalytic activity">
    <reaction evidence="22">
        <text>(9Z-octadecenoyl)-glycerol + H2O = glycerol + (9Z)-octadecenoate + H(+)</text>
        <dbReference type="Rhea" id="RHEA:39955"/>
        <dbReference type="ChEBI" id="CHEBI:15377"/>
        <dbReference type="ChEBI" id="CHEBI:15378"/>
        <dbReference type="ChEBI" id="CHEBI:17754"/>
        <dbReference type="ChEBI" id="CHEBI:30823"/>
        <dbReference type="ChEBI" id="CHEBI:75937"/>
    </reaction>
    <physiologicalReaction direction="left-to-right" evidence="22">
        <dbReference type="Rhea" id="RHEA:39956"/>
    </physiologicalReaction>
</comment>
<comment type="catalytic activity">
    <reaction evidence="34">
        <text>a 1,2-diacyl-sn-glycero-3-phosphocholine + H2O = a monoacyl-sn-glycero-3-phosphocholine + a fatty acid + H(+)</text>
        <dbReference type="Rhea" id="RHEA:44664"/>
        <dbReference type="ChEBI" id="CHEBI:15377"/>
        <dbReference type="ChEBI" id="CHEBI:15378"/>
        <dbReference type="ChEBI" id="CHEBI:28868"/>
        <dbReference type="ChEBI" id="CHEBI:57643"/>
        <dbReference type="ChEBI" id="CHEBI:84465"/>
    </reaction>
    <physiologicalReaction direction="left-to-right" evidence="34">
        <dbReference type="Rhea" id="RHEA:44665"/>
    </physiologicalReaction>
</comment>
<comment type="catalytic activity">
    <reaction evidence="28">
        <text>a 1,2-diacyl-3-O-[alpha-D-galactosyl-(1-&gt;6)-beta-D-galactosyl]-sn-glycerol + H2O = acyl-3-O-[alpha-D-galactosyl-(1-&gt;6)-beta-D-galactosyl]-sn-glycerol + a fatty acid + H(+)</text>
        <dbReference type="Rhea" id="RHEA:48372"/>
        <dbReference type="ChEBI" id="CHEBI:15377"/>
        <dbReference type="ChEBI" id="CHEBI:15378"/>
        <dbReference type="ChEBI" id="CHEBI:28396"/>
        <dbReference type="ChEBI" id="CHEBI:28868"/>
        <dbReference type="ChEBI" id="CHEBI:90310"/>
    </reaction>
    <physiologicalReaction direction="left-to-right" evidence="28">
        <dbReference type="Rhea" id="RHEA:48373"/>
    </physiologicalReaction>
</comment>
<keyword evidence="9 39" id="KW-0106">Calcium</keyword>
<keyword evidence="16" id="KW-0968">Cytoplasmic vesicle</keyword>
<comment type="catalytic activity">
    <reaction evidence="35">
        <text>1,2,3-trioctanoylglycerol + H2O = dioctanoylglycerol + octanoate + H(+)</text>
        <dbReference type="Rhea" id="RHEA:47864"/>
        <dbReference type="ChEBI" id="CHEBI:15377"/>
        <dbReference type="ChEBI" id="CHEBI:15378"/>
        <dbReference type="ChEBI" id="CHEBI:25646"/>
        <dbReference type="ChEBI" id="CHEBI:76978"/>
        <dbReference type="ChEBI" id="CHEBI:88066"/>
    </reaction>
    <physiologicalReaction direction="left-to-right" evidence="35">
        <dbReference type="Rhea" id="RHEA:47865"/>
    </physiologicalReaction>
</comment>
<comment type="catalytic activity">
    <reaction evidence="29">
        <text>1,2-dioctanoyl-3-O-beta-D-galactosyl-sn-glycerol + H2O = octanoyl-3-(beta-D-galactosyl)-sn-glycerol + octanoate + H(+)</text>
        <dbReference type="Rhea" id="RHEA:48696"/>
        <dbReference type="ChEBI" id="CHEBI:15377"/>
        <dbReference type="ChEBI" id="CHEBI:15378"/>
        <dbReference type="ChEBI" id="CHEBI:25646"/>
        <dbReference type="ChEBI" id="CHEBI:90453"/>
        <dbReference type="ChEBI" id="CHEBI:90769"/>
    </reaction>
    <physiologicalReaction direction="left-to-right" evidence="29">
        <dbReference type="Rhea" id="RHEA:48697"/>
    </physiologicalReaction>
</comment>
<evidence type="ECO:0000256" key="39">
    <source>
        <dbReference type="PIRSR" id="PIRSR000865-2"/>
    </source>
</evidence>
<feature type="disulfide bond" evidence="40">
    <location>
        <begin position="303"/>
        <end position="313"/>
    </location>
</feature>
<feature type="disulfide bond" evidence="40 41">
    <location>
        <begin position="451"/>
        <end position="467"/>
    </location>
</feature>
<dbReference type="Pfam" id="PF01477">
    <property type="entry name" value="PLAT"/>
    <property type="match status" value="1"/>
</dbReference>
<evidence type="ECO:0000256" key="25">
    <source>
        <dbReference type="ARBA" id="ARBA00047618"/>
    </source>
</evidence>
<dbReference type="PRINTS" id="PR00821">
    <property type="entry name" value="TAGLIPASE"/>
</dbReference>
<feature type="domain" description="PLAT" evidence="44">
    <location>
        <begin position="355"/>
        <end position="467"/>
    </location>
</feature>
<evidence type="ECO:0000256" key="33">
    <source>
        <dbReference type="ARBA" id="ARBA00049076"/>
    </source>
</evidence>
<dbReference type="GO" id="GO:0004465">
    <property type="term" value="F:lipoprotein lipase activity"/>
    <property type="evidence" value="ECO:0007669"/>
    <property type="project" value="TreeGrafter"/>
</dbReference>
<dbReference type="Pfam" id="PF00151">
    <property type="entry name" value="Lipase"/>
    <property type="match status" value="1"/>
</dbReference>
<dbReference type="GO" id="GO:0016042">
    <property type="term" value="P:lipid catabolic process"/>
    <property type="evidence" value="ECO:0007669"/>
    <property type="project" value="UniProtKB-KW"/>
</dbReference>
<dbReference type="PIRSF" id="PIRSF000865">
    <property type="entry name" value="Lipoprotein_lipase_LIPH"/>
    <property type="match status" value="1"/>
</dbReference>
<evidence type="ECO:0000256" key="4">
    <source>
        <dbReference type="ARBA" id="ARBA00005189"/>
    </source>
</evidence>
<reference evidence="45" key="2">
    <citation type="submission" date="2025-09" db="UniProtKB">
        <authorList>
            <consortium name="Ensembl"/>
        </authorList>
    </citation>
    <scope>IDENTIFICATION</scope>
</reference>
<dbReference type="PANTHER" id="PTHR11610">
    <property type="entry name" value="LIPASE"/>
    <property type="match status" value="1"/>
</dbReference>
<dbReference type="PANTHER" id="PTHR11610:SF165">
    <property type="entry name" value="PANCREATIC LIPASE-RELATED PROTEIN 2"/>
    <property type="match status" value="1"/>
</dbReference>
<evidence type="ECO:0000256" key="17">
    <source>
        <dbReference type="ARBA" id="ARBA00023369"/>
    </source>
</evidence>
<evidence type="ECO:0000256" key="42">
    <source>
        <dbReference type="RuleBase" id="RU004262"/>
    </source>
</evidence>
<dbReference type="GO" id="GO:0043005">
    <property type="term" value="C:neuron projection"/>
    <property type="evidence" value="ECO:0007669"/>
    <property type="project" value="UniProtKB-SubCell"/>
</dbReference>
<comment type="catalytic activity">
    <reaction evidence="37">
        <text>1,2-didodecanoyl-3-beta-D-galactosyl-sn-glycerol + H2O = dodecanoyl-3-beta-D-galactosyl-sn-glycerol + dodecanoate + H(+)</text>
        <dbReference type="Rhea" id="RHEA:48540"/>
        <dbReference type="ChEBI" id="CHEBI:15377"/>
        <dbReference type="ChEBI" id="CHEBI:15378"/>
        <dbReference type="ChEBI" id="CHEBI:18262"/>
        <dbReference type="ChEBI" id="CHEBI:90340"/>
        <dbReference type="ChEBI" id="CHEBI:90515"/>
    </reaction>
    <physiologicalReaction direction="left-to-right" evidence="37">
        <dbReference type="Rhea" id="RHEA:48541"/>
    </physiologicalReaction>
</comment>
<comment type="catalytic activity">
    <reaction evidence="30">
        <text>1,2,3-tributanoylglycerol + H2O = dibutanoylglycerol + butanoate + H(+)</text>
        <dbReference type="Rhea" id="RHEA:40475"/>
        <dbReference type="ChEBI" id="CHEBI:15377"/>
        <dbReference type="ChEBI" id="CHEBI:15378"/>
        <dbReference type="ChEBI" id="CHEBI:17968"/>
        <dbReference type="ChEBI" id="CHEBI:35020"/>
        <dbReference type="ChEBI" id="CHEBI:76478"/>
    </reaction>
    <physiologicalReaction direction="left-to-right" evidence="30">
        <dbReference type="Rhea" id="RHEA:40476"/>
    </physiologicalReaction>
</comment>
<feature type="chain" id="PRO_5034693455" description="Triacylglycerol lipase" evidence="43">
    <location>
        <begin position="18"/>
        <end position="467"/>
    </location>
</feature>
<evidence type="ECO:0000313" key="46">
    <source>
        <dbReference type="Proteomes" id="UP000694543"/>
    </source>
</evidence>
<dbReference type="GO" id="GO:0046872">
    <property type="term" value="F:metal ion binding"/>
    <property type="evidence" value="ECO:0007669"/>
    <property type="project" value="UniProtKB-KW"/>
</dbReference>
<comment type="catalytic activity">
    <reaction evidence="20">
        <text>a 1,2-diacyl-3-O-(beta-D-galactosyl)-sn-glycerol + 2 H2O = 3-beta-D-galactosyl-sn-glycerol + 2 a fatty acid + 2 H(+)</text>
        <dbReference type="Rhea" id="RHEA:13189"/>
        <dbReference type="ChEBI" id="CHEBI:15377"/>
        <dbReference type="ChEBI" id="CHEBI:15378"/>
        <dbReference type="ChEBI" id="CHEBI:15754"/>
        <dbReference type="ChEBI" id="CHEBI:17615"/>
        <dbReference type="ChEBI" id="CHEBI:28868"/>
        <dbReference type="EC" id="3.1.1.26"/>
    </reaction>
    <physiologicalReaction direction="left-to-right" evidence="20">
        <dbReference type="Rhea" id="RHEA:13190"/>
    </physiologicalReaction>
</comment>
<evidence type="ECO:0000256" key="10">
    <source>
        <dbReference type="ARBA" id="ARBA00022963"/>
    </source>
</evidence>
<evidence type="ECO:0000256" key="13">
    <source>
        <dbReference type="ARBA" id="ARBA00023157"/>
    </source>
</evidence>
<proteinExistence type="inferred from homology"/>
<evidence type="ECO:0000256" key="6">
    <source>
        <dbReference type="ARBA" id="ARBA00022525"/>
    </source>
</evidence>
<dbReference type="SMART" id="SM00308">
    <property type="entry name" value="LH2"/>
    <property type="match status" value="1"/>
</dbReference>
<feature type="disulfide bond" evidence="40">
    <location>
        <begin position="316"/>
        <end position="321"/>
    </location>
</feature>
<keyword evidence="13 40" id="KW-1015">Disulfide bond</keyword>
<keyword evidence="11 43" id="KW-0443">Lipid metabolism</keyword>
<evidence type="ECO:0000256" key="26">
    <source>
        <dbReference type="ARBA" id="ARBA00047741"/>
    </source>
</evidence>
<evidence type="ECO:0000256" key="18">
    <source>
        <dbReference type="ARBA" id="ARBA00023590"/>
    </source>
</evidence>
<comment type="catalytic activity">
    <reaction evidence="31">
        <text>1,2,3-tri-(9Z-octadecenoyl)-glycerol + H2O = di-(9Z)-octadecenoylglycerol + (9Z)-octadecenoate + H(+)</text>
        <dbReference type="Rhea" id="RHEA:38575"/>
        <dbReference type="ChEBI" id="CHEBI:15377"/>
        <dbReference type="ChEBI" id="CHEBI:15378"/>
        <dbReference type="ChEBI" id="CHEBI:30823"/>
        <dbReference type="ChEBI" id="CHEBI:53753"/>
        <dbReference type="ChEBI" id="CHEBI:75945"/>
    </reaction>
    <physiologicalReaction direction="left-to-right" evidence="31">
        <dbReference type="Rhea" id="RHEA:38576"/>
    </physiologicalReaction>
</comment>
<evidence type="ECO:0000256" key="23">
    <source>
        <dbReference type="ARBA" id="ARBA00047296"/>
    </source>
</evidence>
<feature type="disulfide bond" evidence="40">
    <location>
        <begin position="109"/>
        <end position="120"/>
    </location>
</feature>
<evidence type="ECO:0000256" key="35">
    <source>
        <dbReference type="ARBA" id="ARBA00049290"/>
    </source>
</evidence>
<keyword evidence="8" id="KW-0378">Hydrolase</keyword>
<name>A0A8C3LS45_CHRPC</name>
<dbReference type="PRINTS" id="PR00823">
    <property type="entry name" value="PANCLIPASE"/>
</dbReference>
<evidence type="ECO:0000256" key="31">
    <source>
        <dbReference type="ARBA" id="ARBA00048386"/>
    </source>
</evidence>
<keyword evidence="14" id="KW-0325">Glycoprotein</keyword>
<accession>A0A8C3LS45</accession>
<dbReference type="SUPFAM" id="SSF53474">
    <property type="entry name" value="alpha/beta-Hydrolases"/>
    <property type="match status" value="1"/>
</dbReference>
<evidence type="ECO:0000256" key="38">
    <source>
        <dbReference type="PIRSR" id="PIRSR000865-1"/>
    </source>
</evidence>
<dbReference type="CDD" id="cd00707">
    <property type="entry name" value="Pancreat_lipase_like"/>
    <property type="match status" value="1"/>
</dbReference>
<dbReference type="InterPro" id="IPR036392">
    <property type="entry name" value="PLAT/LH2_dom_sf"/>
</dbReference>
<feature type="active site" description="Charge relay system" evidence="38">
    <location>
        <position position="194"/>
    </location>
</feature>
<dbReference type="FunFam" id="2.60.60.20:FF:000003">
    <property type="entry name" value="Triacylglycerol lipase"/>
    <property type="match status" value="1"/>
</dbReference>
<evidence type="ECO:0000313" key="45">
    <source>
        <dbReference type="Ensembl" id="ENSCPIP00010012478.1"/>
    </source>
</evidence>
<comment type="similarity">
    <text evidence="5 42">Belongs to the AB hydrolase superfamily. Lipase family.</text>
</comment>
<evidence type="ECO:0000256" key="28">
    <source>
        <dbReference type="ARBA" id="ARBA00048139"/>
    </source>
</evidence>
<dbReference type="EC" id="3.1.1.3" evidence="43"/>
<evidence type="ECO:0000256" key="20">
    <source>
        <dbReference type="ARBA" id="ARBA00036503"/>
    </source>
</evidence>
<evidence type="ECO:0000256" key="21">
    <source>
        <dbReference type="ARBA" id="ARBA00036575"/>
    </source>
</evidence>
<dbReference type="GO" id="GO:0042589">
    <property type="term" value="C:zymogen granule membrane"/>
    <property type="evidence" value="ECO:0007669"/>
    <property type="project" value="UniProtKB-SubCell"/>
</dbReference>
<keyword evidence="7 39" id="KW-0479">Metal-binding</keyword>
<comment type="catalytic activity">
    <reaction evidence="24">
        <text>1-(9Z-octadecenoyl)-glycerol + H2O = glycerol + (9Z)-octadecenoate + H(+)</text>
        <dbReference type="Rhea" id="RHEA:38487"/>
        <dbReference type="ChEBI" id="CHEBI:15377"/>
        <dbReference type="ChEBI" id="CHEBI:15378"/>
        <dbReference type="ChEBI" id="CHEBI:17754"/>
        <dbReference type="ChEBI" id="CHEBI:30823"/>
        <dbReference type="ChEBI" id="CHEBI:75342"/>
    </reaction>
    <physiologicalReaction direction="left-to-right" evidence="24">
        <dbReference type="Rhea" id="RHEA:38488"/>
    </physiologicalReaction>
</comment>
<comment type="pathway">
    <text evidence="4">Lipid metabolism.</text>
</comment>
<dbReference type="InterPro" id="IPR002331">
    <property type="entry name" value="Lipase_panc"/>
</dbReference>
<feature type="disulfide bond" evidence="40">
    <location>
        <begin position="21"/>
        <end position="27"/>
    </location>
</feature>
<comment type="catalytic activity">
    <reaction evidence="33">
        <text>1,2-dioctanoyl-3-O-[alpha-D-galactosyl-(1-&gt;6)-beta-D-galactosyl]-sn-glycerol + H2O = octanoyl-3-O-[alpha-D-galactosyl-(1-&gt;6)-beta-D-galactosyl]-sn-glycerol + octanoate + H(+)</text>
        <dbReference type="Rhea" id="RHEA:48692"/>
        <dbReference type="ChEBI" id="CHEBI:15377"/>
        <dbReference type="ChEBI" id="CHEBI:15378"/>
        <dbReference type="ChEBI" id="CHEBI:25646"/>
        <dbReference type="ChEBI" id="CHEBI:90457"/>
        <dbReference type="ChEBI" id="CHEBI:90768"/>
    </reaction>
    <physiologicalReaction direction="left-to-right" evidence="33">
        <dbReference type="Rhea" id="RHEA:48693"/>
    </physiologicalReaction>
</comment>
<keyword evidence="6 43" id="KW-0964">Secreted</keyword>
<dbReference type="FunFam" id="3.40.50.1820:FF:000033">
    <property type="entry name" value="Pancreatic triacylglycerol lipase"/>
    <property type="match status" value="1"/>
</dbReference>
<evidence type="ECO:0000256" key="37">
    <source>
        <dbReference type="ARBA" id="ARBA00049420"/>
    </source>
</evidence>
<protein>
    <recommendedName>
        <fullName evidence="43">Triacylglycerol lipase</fullName>
        <ecNumber evidence="43">3.1.1.3</ecNumber>
    </recommendedName>
    <alternativeName>
        <fullName evidence="43">Pancreatic lipase</fullName>
    </alternativeName>
</protein>
<comment type="catalytic activity">
    <reaction evidence="17">
        <text>a triacylglycerol + H2O = a diacylglycerol + a fatty acid + H(+)</text>
        <dbReference type="Rhea" id="RHEA:12044"/>
        <dbReference type="ChEBI" id="CHEBI:15377"/>
        <dbReference type="ChEBI" id="CHEBI:15378"/>
        <dbReference type="ChEBI" id="CHEBI:17855"/>
        <dbReference type="ChEBI" id="CHEBI:18035"/>
        <dbReference type="ChEBI" id="CHEBI:28868"/>
        <dbReference type="EC" id="3.1.1.3"/>
    </reaction>
    <physiologicalReaction direction="left-to-right" evidence="17">
        <dbReference type="Rhea" id="RHEA:12045"/>
    </physiologicalReaction>
</comment>
<comment type="catalytic activity">
    <reaction evidence="23">
        <text>1,2-didodecanoyl-3-O-[alpha-D-galactosyl-(1-&gt;6)-beta-D-galactosyl]-sn-glycerol + H2O = dodecanoyl-3-O-[alpha-D-galactosyl-(1-&gt;6)-beta-D-galactosyl]-sn-glycerol + dodecanoate + H(+)</text>
        <dbReference type="Rhea" id="RHEA:48516"/>
        <dbReference type="ChEBI" id="CHEBI:15377"/>
        <dbReference type="ChEBI" id="CHEBI:15378"/>
        <dbReference type="ChEBI" id="CHEBI:18262"/>
        <dbReference type="ChEBI" id="CHEBI:90337"/>
        <dbReference type="ChEBI" id="CHEBI:90359"/>
    </reaction>
    <physiologicalReaction direction="left-to-right" evidence="23">
        <dbReference type="Rhea" id="RHEA:48517"/>
    </physiologicalReaction>
</comment>
<evidence type="ECO:0000256" key="43">
    <source>
        <dbReference type="RuleBase" id="RU362046"/>
    </source>
</evidence>
<comment type="pathway">
    <text evidence="18">Glycolipid metabolism.</text>
</comment>
<dbReference type="GO" id="GO:0047714">
    <property type="term" value="F:galactolipase activity"/>
    <property type="evidence" value="ECO:0007669"/>
    <property type="project" value="UniProtKB-EC"/>
</dbReference>
<sequence>MLRIGIFALFLLCTARGSEVCYDRIGCFTDDIPWSGTAERPIYRLPWSPEKIGTQFFLHTKENGNNYQEISAVNSATIGSSNFKTSRKTRFVVHGYIDEGEEGWPSDLCKRMLTVEDVNCIAVSWKTGARCQYSQASNNVRVVGAEIAYFVNVLADQYSYSAANVHIIGHSLGAHVAGEAGKRRPGIGRITGLDPAQPYFQDTPIEVRLDKTDAEFVDVIHTDTAPTIPNLGFGMAPAIGHLDFYPNGGVEMPGCNKNPLSQIVDLDGIWEGTKDFVACNHLRSYKYYSDSIVYPDGFLGYACGSYDAFKEGCFPCPSGGCPNMGHYADKFKGKTSDSFVKLYLNTAEARDFPLWRYKVSVKLSGSSKVTGYVNIALYGNDGNTRQHQIFQGSLTPDNTYTAFVDAERKVGQVTKVKFLWNNSALNPTLPKLGAATVTVQVGETGEVFNFCGSETVRENVLQTLTAC</sequence>
<evidence type="ECO:0000256" key="36">
    <source>
        <dbReference type="ARBA" id="ARBA00049352"/>
    </source>
</evidence>
<evidence type="ECO:0000256" key="16">
    <source>
        <dbReference type="ARBA" id="ARBA00023329"/>
    </source>
</evidence>
<keyword evidence="12" id="KW-0472">Membrane</keyword>
<comment type="catalytic activity">
    <reaction evidence="36">
        <text>long chain 1,2-diacyl-3-O-[alpha-D-galactosyl-(1-&gt;6)-beta-D-galactosyl]-sn-glycerol + H2O = long chain acyl-3-O-[alpha-D-galactosyl-(1-&gt;6)-beta-D-galactosyl]-sn-glycerol + a fatty acid + H(+)</text>
        <dbReference type="Rhea" id="RHEA:48708"/>
        <dbReference type="ChEBI" id="CHEBI:15377"/>
        <dbReference type="ChEBI" id="CHEBI:15378"/>
        <dbReference type="ChEBI" id="CHEBI:28868"/>
        <dbReference type="ChEBI" id="CHEBI:90463"/>
        <dbReference type="ChEBI" id="CHEBI:90774"/>
    </reaction>
    <physiologicalReaction direction="left-to-right" evidence="36">
        <dbReference type="Rhea" id="RHEA:48709"/>
    </physiologicalReaction>
</comment>
<keyword evidence="10 43" id="KW-0442">Lipid degradation</keyword>
<dbReference type="PROSITE" id="PS50095">
    <property type="entry name" value="PLAT"/>
    <property type="match status" value="1"/>
</dbReference>
<dbReference type="GO" id="GO:0005615">
    <property type="term" value="C:extracellular space"/>
    <property type="evidence" value="ECO:0007669"/>
    <property type="project" value="TreeGrafter"/>
</dbReference>
<evidence type="ECO:0000256" key="12">
    <source>
        <dbReference type="ARBA" id="ARBA00023136"/>
    </source>
</evidence>
<dbReference type="InterPro" id="IPR013818">
    <property type="entry name" value="Lipase"/>
</dbReference>
<comment type="subcellular location">
    <subcellularLocation>
        <location evidence="1">Cell projection</location>
        <location evidence="1">Neuron projection</location>
    </subcellularLocation>
    <subcellularLocation>
        <location evidence="2 43">Secreted</location>
    </subcellularLocation>
    <subcellularLocation>
        <location evidence="19">Zymogen granule membrane</location>
        <topology evidence="19">Peripheral membrane protein</topology>
    </subcellularLocation>
</comment>
<keyword evidence="46" id="KW-1185">Reference proteome</keyword>
<dbReference type="Gene3D" id="3.40.50.1820">
    <property type="entry name" value="alpha/beta hydrolase"/>
    <property type="match status" value="1"/>
</dbReference>
<dbReference type="SUPFAM" id="SSF49723">
    <property type="entry name" value="Lipase/lipooxygenase domain (PLAT/LH2 domain)"/>
    <property type="match status" value="1"/>
</dbReference>
<feature type="binding site" evidence="39">
    <location>
        <position position="213"/>
    </location>
    <ligand>
        <name>Ca(2+)</name>
        <dbReference type="ChEBI" id="CHEBI:29108"/>
    </ligand>
</feature>
<evidence type="ECO:0000256" key="9">
    <source>
        <dbReference type="ARBA" id="ARBA00022837"/>
    </source>
</evidence>
<evidence type="ECO:0000256" key="19">
    <source>
        <dbReference type="ARBA" id="ARBA00024321"/>
    </source>
</evidence>
<evidence type="ECO:0000256" key="2">
    <source>
        <dbReference type="ARBA" id="ARBA00004613"/>
    </source>
</evidence>
<dbReference type="CDD" id="cd01759">
    <property type="entry name" value="PLAT_PL"/>
    <property type="match status" value="1"/>
</dbReference>
<dbReference type="Gene3D" id="2.60.60.20">
    <property type="entry name" value="PLAT/LH2 domain"/>
    <property type="match status" value="1"/>
</dbReference>
<evidence type="ECO:0000256" key="8">
    <source>
        <dbReference type="ARBA" id="ARBA00022801"/>
    </source>
</evidence>
<feature type="active site" description="Charge relay system" evidence="38">
    <location>
        <position position="281"/>
    </location>
</feature>